<evidence type="ECO:0000313" key="1">
    <source>
        <dbReference type="EMBL" id="AOE44588.1"/>
    </source>
</evidence>
<accession>A0A1B3B0X2</accession>
<gene>
    <name evidence="1" type="primary">80</name>
    <name evidence="1" type="ORF">SEA_JUMBO_80</name>
</gene>
<protein>
    <submittedName>
        <fullName evidence="1">Uncharacterized protein</fullName>
    </submittedName>
</protein>
<organism evidence="1 2">
    <name type="scientific">Gordonia phage Jumbo</name>
    <dbReference type="NCBI Taxonomy" id="1887650"/>
    <lineage>
        <taxon>Viruses</taxon>
        <taxon>Duplodnaviria</taxon>
        <taxon>Heunggongvirae</taxon>
        <taxon>Uroviricota</taxon>
        <taxon>Caudoviricetes</taxon>
        <taxon>Gorjumvirus</taxon>
        <taxon>Gorjumvirus jumbo</taxon>
    </lineage>
</organism>
<keyword evidence="2" id="KW-1185">Reference proteome</keyword>
<name>A0A1B3B0X2_9CAUD</name>
<sequence length="161" mass="18234">MTYADNMFPAPSEMERELLAQPAIKLSHEKAGEFEWSTDQVLDMIITPLTERDVSLYTLILHAAGERVFQEMVNRNKEYFITCSGEEILAVKIYITRQLAEFFSRGFCMGELYSRHGGVFNLNSSEIVEMVMEFRKGIRSALGEQQEENHAGHDNSDGGGS</sequence>
<dbReference type="Proteomes" id="UP000203357">
    <property type="component" value="Segment"/>
</dbReference>
<dbReference type="GeneID" id="29067970"/>
<dbReference type="EMBL" id="KX557281">
    <property type="protein sequence ID" value="AOE44588.1"/>
    <property type="molecule type" value="Genomic_DNA"/>
</dbReference>
<dbReference type="RefSeq" id="YP_009291045.1">
    <property type="nucleotide sequence ID" value="NC_031109.1"/>
</dbReference>
<evidence type="ECO:0000313" key="2">
    <source>
        <dbReference type="Proteomes" id="UP000203357"/>
    </source>
</evidence>
<proteinExistence type="predicted"/>
<dbReference type="KEGG" id="vg:29067970"/>
<reference evidence="2" key="1">
    <citation type="submission" date="2016-07" db="EMBL/GenBank/DDBJ databases">
        <authorList>
            <person name="Florea S."/>
            <person name="Webb J.S."/>
            <person name="Jaromczyk J."/>
            <person name="Schardl C.L."/>
        </authorList>
    </citation>
    <scope>NUCLEOTIDE SEQUENCE [LARGE SCALE GENOMIC DNA]</scope>
</reference>